<dbReference type="EMBL" id="HACG01027157">
    <property type="protein sequence ID" value="CEK74022.1"/>
    <property type="molecule type" value="Transcribed_RNA"/>
</dbReference>
<name>A0A0B7A0C9_9EUPU</name>
<organism evidence="1">
    <name type="scientific">Arion vulgaris</name>
    <dbReference type="NCBI Taxonomy" id="1028688"/>
    <lineage>
        <taxon>Eukaryota</taxon>
        <taxon>Metazoa</taxon>
        <taxon>Spiralia</taxon>
        <taxon>Lophotrochozoa</taxon>
        <taxon>Mollusca</taxon>
        <taxon>Gastropoda</taxon>
        <taxon>Heterobranchia</taxon>
        <taxon>Euthyneura</taxon>
        <taxon>Panpulmonata</taxon>
        <taxon>Eupulmonata</taxon>
        <taxon>Stylommatophora</taxon>
        <taxon>Helicina</taxon>
        <taxon>Arionoidea</taxon>
        <taxon>Arionidae</taxon>
        <taxon>Arion</taxon>
    </lineage>
</organism>
<sequence length="69" mass="7890">MQRVLASALKYISYMGIHTTSSIFVVHRWHGQPLALKPLYLNSSAFQFLAYRELFSFLPRALHNPLLAG</sequence>
<accession>A0A0B7A0C9</accession>
<protein>
    <submittedName>
        <fullName evidence="1">Uncharacterized protein</fullName>
    </submittedName>
</protein>
<dbReference type="AlphaFoldDB" id="A0A0B7A0C9"/>
<gene>
    <name evidence="1" type="primary">ORF89339</name>
</gene>
<evidence type="ECO:0000313" key="1">
    <source>
        <dbReference type="EMBL" id="CEK74022.1"/>
    </source>
</evidence>
<proteinExistence type="predicted"/>
<reference evidence="1" key="1">
    <citation type="submission" date="2014-12" db="EMBL/GenBank/DDBJ databases">
        <title>Insight into the proteome of Arion vulgaris.</title>
        <authorList>
            <person name="Aradska J."/>
            <person name="Bulat T."/>
            <person name="Smidak R."/>
            <person name="Sarate P."/>
            <person name="Gangsoo J."/>
            <person name="Sialana F."/>
            <person name="Bilban M."/>
            <person name="Lubec G."/>
        </authorList>
    </citation>
    <scope>NUCLEOTIDE SEQUENCE</scope>
    <source>
        <tissue evidence="1">Skin</tissue>
    </source>
</reference>